<name>A0A4S3JK77_9EURO</name>
<evidence type="ECO:0000313" key="3">
    <source>
        <dbReference type="EMBL" id="KAA8650866.1"/>
    </source>
</evidence>
<dbReference type="Proteomes" id="UP000308092">
    <property type="component" value="Unassembled WGS sequence"/>
</dbReference>
<dbReference type="AlphaFoldDB" id="A0A4S3JK77"/>
<dbReference type="GeneID" id="54326257"/>
<proteinExistence type="predicted"/>
<protein>
    <recommendedName>
        <fullName evidence="2">Enoyl reductase (ER) domain-containing protein</fullName>
    </recommendedName>
</protein>
<dbReference type="InterPro" id="IPR041694">
    <property type="entry name" value="ADH_N_2"/>
</dbReference>
<reference evidence="4 5" key="1">
    <citation type="submission" date="2019-03" db="EMBL/GenBank/DDBJ databases">
        <title>The genome sequence of a newly discovered highly antifungal drug resistant Aspergillus species, Aspergillus tanneri NIH 1004.</title>
        <authorList>
            <person name="Mounaud S."/>
            <person name="Singh I."/>
            <person name="Joardar V."/>
            <person name="Pakala S."/>
            <person name="Pakala S."/>
            <person name="Venepally P."/>
            <person name="Hoover J."/>
            <person name="Nierman W."/>
            <person name="Chung J."/>
            <person name="Losada L."/>
        </authorList>
    </citation>
    <scope>NUCLEOTIDE SEQUENCE [LARGE SCALE GENOMIC DNA]</scope>
    <source>
        <strain evidence="4 5">NIH1004</strain>
    </source>
</reference>
<dbReference type="OrthoDB" id="809632at2759"/>
<keyword evidence="1" id="KW-0560">Oxidoreductase</keyword>
<dbReference type="GO" id="GO:0016628">
    <property type="term" value="F:oxidoreductase activity, acting on the CH-CH group of donors, NAD or NADP as acceptor"/>
    <property type="evidence" value="ECO:0007669"/>
    <property type="project" value="InterPro"/>
</dbReference>
<accession>A0A4S3JK77</accession>
<dbReference type="EMBL" id="SOSA01000140">
    <property type="protein sequence ID" value="THC95832.1"/>
    <property type="molecule type" value="Genomic_DNA"/>
</dbReference>
<dbReference type="SUPFAM" id="SSF50129">
    <property type="entry name" value="GroES-like"/>
    <property type="match status" value="1"/>
</dbReference>
<dbReference type="Pfam" id="PF00107">
    <property type="entry name" value="ADH_zinc_N"/>
    <property type="match status" value="1"/>
</dbReference>
<evidence type="ECO:0000313" key="6">
    <source>
        <dbReference type="Proteomes" id="UP000324241"/>
    </source>
</evidence>
<dbReference type="EMBL" id="QUQM01000001">
    <property type="protein sequence ID" value="KAA8650866.1"/>
    <property type="molecule type" value="Genomic_DNA"/>
</dbReference>
<keyword evidence="5" id="KW-1185">Reference proteome</keyword>
<dbReference type="CDD" id="cd05288">
    <property type="entry name" value="PGDH"/>
    <property type="match status" value="1"/>
</dbReference>
<dbReference type="InterPro" id="IPR036291">
    <property type="entry name" value="NAD(P)-bd_dom_sf"/>
</dbReference>
<dbReference type="RefSeq" id="XP_033430227.1">
    <property type="nucleotide sequence ID" value="XM_033568232.1"/>
</dbReference>
<comment type="caution">
    <text evidence="4">The sequence shown here is derived from an EMBL/GenBank/DDBJ whole genome shotgun (WGS) entry which is preliminary data.</text>
</comment>
<evidence type="ECO:0000313" key="4">
    <source>
        <dbReference type="EMBL" id="THC95832.1"/>
    </source>
</evidence>
<evidence type="ECO:0000256" key="1">
    <source>
        <dbReference type="ARBA" id="ARBA00023002"/>
    </source>
</evidence>
<dbReference type="SMART" id="SM00829">
    <property type="entry name" value="PKS_ER"/>
    <property type="match status" value="1"/>
</dbReference>
<dbReference type="InterPro" id="IPR045010">
    <property type="entry name" value="MDR_fam"/>
</dbReference>
<dbReference type="Gene3D" id="3.40.50.720">
    <property type="entry name" value="NAD(P)-binding Rossmann-like Domain"/>
    <property type="match status" value="1"/>
</dbReference>
<dbReference type="Gene3D" id="3.90.180.10">
    <property type="entry name" value="Medium-chain alcohol dehydrogenases, catalytic domain"/>
    <property type="match status" value="1"/>
</dbReference>
<dbReference type="InterPro" id="IPR020843">
    <property type="entry name" value="ER"/>
</dbReference>
<dbReference type="PANTHER" id="PTHR43205">
    <property type="entry name" value="PROSTAGLANDIN REDUCTASE"/>
    <property type="match status" value="1"/>
</dbReference>
<dbReference type="VEuPathDB" id="FungiDB:EYZ11_004702"/>
<dbReference type="STRING" id="1220188.A0A4S3JK77"/>
<evidence type="ECO:0000313" key="5">
    <source>
        <dbReference type="Proteomes" id="UP000308092"/>
    </source>
</evidence>
<dbReference type="FunFam" id="3.40.50.720:FF:000121">
    <property type="entry name" value="Prostaglandin reductase 2"/>
    <property type="match status" value="1"/>
</dbReference>
<reference evidence="3 6" key="2">
    <citation type="submission" date="2019-08" db="EMBL/GenBank/DDBJ databases">
        <title>The genome sequence of a newly discovered highly antifungal drug resistant Aspergillus species, Aspergillus tanneri NIH 1004.</title>
        <authorList>
            <person name="Mounaud S."/>
            <person name="Singh I."/>
            <person name="Joardar V."/>
            <person name="Pakala S."/>
            <person name="Pakala S."/>
            <person name="Venepally P."/>
            <person name="Chung J.K."/>
            <person name="Losada L."/>
            <person name="Nierman W.C."/>
        </authorList>
    </citation>
    <scope>NUCLEOTIDE SEQUENCE [LARGE SCALE GENOMIC DNA]</scope>
    <source>
        <strain evidence="3 6">NIH1004</strain>
    </source>
</reference>
<dbReference type="Proteomes" id="UP000324241">
    <property type="component" value="Unassembled WGS sequence"/>
</dbReference>
<dbReference type="PANTHER" id="PTHR43205:SF19">
    <property type="entry name" value="ENOYL REDUCTASE (ER) DOMAIN-CONTAINING PROTEIN"/>
    <property type="match status" value="1"/>
</dbReference>
<dbReference type="InterPro" id="IPR011032">
    <property type="entry name" value="GroES-like_sf"/>
</dbReference>
<dbReference type="InterPro" id="IPR013149">
    <property type="entry name" value="ADH-like_C"/>
</dbReference>
<organism evidence="4 5">
    <name type="scientific">Aspergillus tanneri</name>
    <dbReference type="NCBI Taxonomy" id="1220188"/>
    <lineage>
        <taxon>Eukaryota</taxon>
        <taxon>Fungi</taxon>
        <taxon>Dikarya</taxon>
        <taxon>Ascomycota</taxon>
        <taxon>Pezizomycotina</taxon>
        <taxon>Eurotiomycetes</taxon>
        <taxon>Eurotiomycetidae</taxon>
        <taxon>Eurotiales</taxon>
        <taxon>Aspergillaceae</taxon>
        <taxon>Aspergillus</taxon>
        <taxon>Aspergillus subgen. Circumdati</taxon>
    </lineage>
</organism>
<evidence type="ECO:0000259" key="2">
    <source>
        <dbReference type="SMART" id="SM00829"/>
    </source>
</evidence>
<feature type="domain" description="Enoyl reductase (ER)" evidence="2">
    <location>
        <begin position="29"/>
        <end position="353"/>
    </location>
</feature>
<dbReference type="SUPFAM" id="SSF51735">
    <property type="entry name" value="NAD(P)-binding Rossmann-fold domains"/>
    <property type="match status" value="1"/>
</dbReference>
<sequence>MPTLTHQWILNSKPLGLPILPNKDITDNSPTQTFKLTTTFLPSPSPTQVLIKTIYLSNDPAQRGWISAAADPARLYVLPLNEGDTMGSYGIAEVISSGDVTRLTAGTLVLTKTNWTEYSIQDIDDCHTIQTVDGLSPTHFLGSFGLTGVTAYYGLVEVVKATKDDSVVISGAAGATGSMAVQIAKWILGCRRVIGIAGSEEKCRWVESIGADVCINYRKESFEDDLRRETEGFVDVFYDNIGGRILDLMLLRVKRHGRIAACGTISNYNKDADPIGLRNFYEIISNRITVHGFLILDYYHKIPETTELLVQAWKDGKIKVNDATETVVDAKFEDIPSVWMKLFEGGNTGKLITRII</sequence>
<dbReference type="Pfam" id="PF16884">
    <property type="entry name" value="ADH_N_2"/>
    <property type="match status" value="1"/>
</dbReference>
<gene>
    <name evidence="3" type="ORF">ATNIH1004_003555</name>
    <name evidence="4" type="ORF">EYZ11_004702</name>
</gene>